<dbReference type="HAMAP" id="MF_00255">
    <property type="entry name" value="Gly_tRNA_synth_beta"/>
    <property type="match status" value="1"/>
</dbReference>
<evidence type="ECO:0000256" key="7">
    <source>
        <dbReference type="ARBA" id="ARBA00022917"/>
    </source>
</evidence>
<gene>
    <name evidence="10" type="primary">glyS</name>
    <name evidence="12" type="ORF">SCALIN_C43_0020</name>
</gene>
<dbReference type="PROSITE" id="PS50861">
    <property type="entry name" value="AA_TRNA_LIGASE_II_GLYAB"/>
    <property type="match status" value="1"/>
</dbReference>
<dbReference type="AlphaFoldDB" id="A0A286U3Q8"/>
<keyword evidence="13" id="KW-1185">Reference proteome</keyword>
<evidence type="ECO:0000256" key="6">
    <source>
        <dbReference type="ARBA" id="ARBA00022840"/>
    </source>
</evidence>
<name>A0A286U3Q8_9BACT</name>
<dbReference type="RefSeq" id="WP_096896159.1">
    <property type="nucleotide sequence ID" value="NZ_BAOS01000043.1"/>
</dbReference>
<dbReference type="GO" id="GO:0005524">
    <property type="term" value="F:ATP binding"/>
    <property type="evidence" value="ECO:0007669"/>
    <property type="project" value="UniProtKB-UniRule"/>
</dbReference>
<dbReference type="NCBIfam" id="TIGR00211">
    <property type="entry name" value="glyS"/>
    <property type="match status" value="1"/>
</dbReference>
<reference evidence="12 13" key="1">
    <citation type="journal article" date="2017" name="Environ. Microbiol. Rep.">
        <title>Genetic diversity of marine anaerobic ammonium-oxidizing bacteria as revealed by genomic and proteomic analyses of 'Candidatus Scalindua japonica'.</title>
        <authorList>
            <person name="Oshiki M."/>
            <person name="Mizuto K."/>
            <person name="Kimura Z."/>
            <person name="Kindaichi T."/>
            <person name="Satoh H."/>
            <person name="Okabe S."/>
        </authorList>
    </citation>
    <scope>NUCLEOTIDE SEQUENCE [LARGE SCALE GENOMIC DNA]</scope>
    <source>
        <strain evidence="13">husup-a2</strain>
    </source>
</reference>
<feature type="domain" description="DALR anticodon binding" evidence="11">
    <location>
        <begin position="601"/>
        <end position="680"/>
    </location>
</feature>
<keyword evidence="4 10" id="KW-0436">Ligase</keyword>
<dbReference type="SUPFAM" id="SSF109604">
    <property type="entry name" value="HD-domain/PDEase-like"/>
    <property type="match status" value="1"/>
</dbReference>
<dbReference type="PANTHER" id="PTHR30075">
    <property type="entry name" value="GLYCYL-TRNA SYNTHETASE"/>
    <property type="match status" value="1"/>
</dbReference>
<evidence type="ECO:0000256" key="2">
    <source>
        <dbReference type="ARBA" id="ARBA00008226"/>
    </source>
</evidence>
<evidence type="ECO:0000313" key="12">
    <source>
        <dbReference type="EMBL" id="GAX62767.1"/>
    </source>
</evidence>
<comment type="similarity">
    <text evidence="2 10">Belongs to the class-II aminoacyl-tRNA synthetase family.</text>
</comment>
<dbReference type="EC" id="6.1.1.14" evidence="10"/>
<dbReference type="Pfam" id="PF05746">
    <property type="entry name" value="DALR_1"/>
    <property type="match status" value="1"/>
</dbReference>
<evidence type="ECO:0000256" key="8">
    <source>
        <dbReference type="ARBA" id="ARBA00023146"/>
    </source>
</evidence>
<dbReference type="PRINTS" id="PR01045">
    <property type="entry name" value="TRNASYNTHGB"/>
</dbReference>
<comment type="catalytic activity">
    <reaction evidence="9 10">
        <text>tRNA(Gly) + glycine + ATP = glycyl-tRNA(Gly) + AMP + diphosphate</text>
        <dbReference type="Rhea" id="RHEA:16013"/>
        <dbReference type="Rhea" id="RHEA-COMP:9664"/>
        <dbReference type="Rhea" id="RHEA-COMP:9683"/>
        <dbReference type="ChEBI" id="CHEBI:30616"/>
        <dbReference type="ChEBI" id="CHEBI:33019"/>
        <dbReference type="ChEBI" id="CHEBI:57305"/>
        <dbReference type="ChEBI" id="CHEBI:78442"/>
        <dbReference type="ChEBI" id="CHEBI:78522"/>
        <dbReference type="ChEBI" id="CHEBI:456215"/>
        <dbReference type="EC" id="6.1.1.14"/>
    </reaction>
</comment>
<dbReference type="Pfam" id="PF02092">
    <property type="entry name" value="tRNA_synt_2f"/>
    <property type="match status" value="1"/>
</dbReference>
<protein>
    <recommendedName>
        <fullName evidence="10">Glycine--tRNA ligase beta subunit</fullName>
        <ecNumber evidence="10">6.1.1.14</ecNumber>
    </recommendedName>
    <alternativeName>
        <fullName evidence="10">Glycyl-tRNA synthetase beta subunit</fullName>
        <shortName evidence="10">GlyRS</shortName>
    </alternativeName>
</protein>
<evidence type="ECO:0000256" key="10">
    <source>
        <dbReference type="HAMAP-Rule" id="MF_00255"/>
    </source>
</evidence>
<organism evidence="12 13">
    <name type="scientific">Candidatus Scalindua japonica</name>
    <dbReference type="NCBI Taxonomy" id="1284222"/>
    <lineage>
        <taxon>Bacteria</taxon>
        <taxon>Pseudomonadati</taxon>
        <taxon>Planctomycetota</taxon>
        <taxon>Candidatus Brocadiia</taxon>
        <taxon>Candidatus Brocadiales</taxon>
        <taxon>Candidatus Scalinduaceae</taxon>
        <taxon>Candidatus Scalindua</taxon>
    </lineage>
</organism>
<keyword evidence="8 10" id="KW-0030">Aminoacyl-tRNA synthetase</keyword>
<evidence type="ECO:0000256" key="1">
    <source>
        <dbReference type="ARBA" id="ARBA00004496"/>
    </source>
</evidence>
<evidence type="ECO:0000256" key="4">
    <source>
        <dbReference type="ARBA" id="ARBA00022598"/>
    </source>
</evidence>
<dbReference type="InterPro" id="IPR015944">
    <property type="entry name" value="Gly-tRNA-synth_bsu"/>
</dbReference>
<dbReference type="GO" id="GO:0004820">
    <property type="term" value="F:glycine-tRNA ligase activity"/>
    <property type="evidence" value="ECO:0007669"/>
    <property type="project" value="UniProtKB-UniRule"/>
</dbReference>
<dbReference type="GO" id="GO:0005829">
    <property type="term" value="C:cytosol"/>
    <property type="evidence" value="ECO:0007669"/>
    <property type="project" value="TreeGrafter"/>
</dbReference>
<dbReference type="GO" id="GO:0004814">
    <property type="term" value="F:arginine-tRNA ligase activity"/>
    <property type="evidence" value="ECO:0007669"/>
    <property type="project" value="InterPro"/>
</dbReference>
<comment type="caution">
    <text evidence="12">The sequence shown here is derived from an EMBL/GenBank/DDBJ whole genome shotgun (WGS) entry which is preliminary data.</text>
</comment>
<keyword evidence="6 10" id="KW-0067">ATP-binding</keyword>
<dbReference type="InterPro" id="IPR006194">
    <property type="entry name" value="Gly-tRNA-synth_heterodimer"/>
</dbReference>
<evidence type="ECO:0000313" key="13">
    <source>
        <dbReference type="Proteomes" id="UP000218542"/>
    </source>
</evidence>
<dbReference type="EMBL" id="BAOS01000043">
    <property type="protein sequence ID" value="GAX62767.1"/>
    <property type="molecule type" value="Genomic_DNA"/>
</dbReference>
<evidence type="ECO:0000256" key="5">
    <source>
        <dbReference type="ARBA" id="ARBA00022741"/>
    </source>
</evidence>
<dbReference type="PANTHER" id="PTHR30075:SF2">
    <property type="entry name" value="GLYCINE--TRNA LIGASE, CHLOROPLASTIC_MITOCHONDRIAL 2"/>
    <property type="match status" value="1"/>
</dbReference>
<dbReference type="GO" id="GO:0006420">
    <property type="term" value="P:arginyl-tRNA aminoacylation"/>
    <property type="evidence" value="ECO:0007669"/>
    <property type="project" value="InterPro"/>
</dbReference>
<dbReference type="OrthoDB" id="9775440at2"/>
<comment type="subcellular location">
    <subcellularLocation>
        <location evidence="1 10">Cytoplasm</location>
    </subcellularLocation>
</comment>
<comment type="subunit">
    <text evidence="10">Tetramer of two alpha and two beta subunits.</text>
</comment>
<keyword evidence="7 10" id="KW-0648">Protein biosynthesis</keyword>
<keyword evidence="3 10" id="KW-0963">Cytoplasm</keyword>
<proteinExistence type="inferred from homology"/>
<accession>A0A286U3Q8</accession>
<keyword evidence="5 10" id="KW-0547">Nucleotide-binding</keyword>
<evidence type="ECO:0000259" key="11">
    <source>
        <dbReference type="Pfam" id="PF05746"/>
    </source>
</evidence>
<sequence length="697" mass="79223">MSNLLLEIGTEEIPAGYIVPALKQMEELFAEQVKKNRLCFDTIHTTGTPRRLVLFASGLPQNQEDIVQEIKGPSAKVAFDESGVPTKAAVGFASSQGVKAEDMIVKDTSKGEYCFAVKEIEGKKIFDLLPEMLTSIITSINFPKSMRWKSDKLYFARPIRTIMALFDKDIVNLELNGIKAGRSTNGHQFLSDNVIEIPCADYEKYKERLKSEKVIVEIEERREIIRKEINSLLSVYNTTMKDEELLNEVTNLVEFPGAVKCGFEDEFLAIPSEVVVTSMKDHQRYFPVKDKDGKLLPEFIVITDRDSADGEIIKKGNERVLRARLADANFFWNEDKKITLHDRLKDLEGVVFHEDMGSYLDRSKRIGDLACFIAETLGFSSDKLALVKRASSLCKTDLLTEMVGEFPKLQGIMGREYAFEHGEDEEVAQSIAEHYLPRYADDILPETEIGTVLSLADKFDLIAGCFAAGLIPTGSQDPYGLRRQSQGIIRILEKKSLCLSLKDIFEKSLSNLTNVCPDGDSSKVYGQIIDFLKDRINNTYLERGYRYDIIESAMKSGFDNISDLLCRLEVITKISKTTIWQKLVAVVERTFNIGKNCTIHGEVNEDLLEEEEERKLWAVYNKEKENLLAYFPTGKYEEFSLAYNEAFAKPIHDFFEKVFVNVEDENIKNNRLLLVKKVNELYVENIANLAFIVENDR</sequence>
<evidence type="ECO:0000256" key="3">
    <source>
        <dbReference type="ARBA" id="ARBA00022490"/>
    </source>
</evidence>
<dbReference type="Proteomes" id="UP000218542">
    <property type="component" value="Unassembled WGS sequence"/>
</dbReference>
<evidence type="ECO:0000256" key="9">
    <source>
        <dbReference type="ARBA" id="ARBA00047937"/>
    </source>
</evidence>
<dbReference type="InterPro" id="IPR008909">
    <property type="entry name" value="DALR_anticod-bd"/>
</dbReference>
<dbReference type="GO" id="GO:0006426">
    <property type="term" value="P:glycyl-tRNA aminoacylation"/>
    <property type="evidence" value="ECO:0007669"/>
    <property type="project" value="UniProtKB-UniRule"/>
</dbReference>